<dbReference type="GO" id="GO:0071949">
    <property type="term" value="F:FAD binding"/>
    <property type="evidence" value="ECO:0007669"/>
    <property type="project" value="InterPro"/>
</dbReference>
<dbReference type="PRINTS" id="PR00420">
    <property type="entry name" value="RNGMNOXGNASE"/>
</dbReference>
<dbReference type="Proteomes" id="UP000248961">
    <property type="component" value="Unassembled WGS sequence"/>
</dbReference>
<proteinExistence type="inferred from homology"/>
<dbReference type="SUPFAM" id="SSF51905">
    <property type="entry name" value="FAD/NAD(P)-binding domain"/>
    <property type="match status" value="1"/>
</dbReference>
<keyword evidence="4" id="KW-0560">Oxidoreductase</keyword>
<dbReference type="EMBL" id="KZ824297">
    <property type="protein sequence ID" value="RAL10212.1"/>
    <property type="molecule type" value="Genomic_DNA"/>
</dbReference>
<dbReference type="VEuPathDB" id="FungiDB:BO97DRAFT_471902"/>
<evidence type="ECO:0000256" key="4">
    <source>
        <dbReference type="ARBA" id="ARBA00023002"/>
    </source>
</evidence>
<keyword evidence="2" id="KW-0285">Flavoprotein</keyword>
<dbReference type="PANTHER" id="PTHR47356">
    <property type="entry name" value="FAD-DEPENDENT MONOOXYGENASE ASQG-RELATED"/>
    <property type="match status" value="1"/>
</dbReference>
<keyword evidence="7" id="KW-1185">Reference proteome</keyword>
<evidence type="ECO:0000256" key="3">
    <source>
        <dbReference type="ARBA" id="ARBA00022827"/>
    </source>
</evidence>
<accession>A0A395HQJ0</accession>
<evidence type="ECO:0000313" key="7">
    <source>
        <dbReference type="Proteomes" id="UP000248961"/>
    </source>
</evidence>
<evidence type="ECO:0000256" key="1">
    <source>
        <dbReference type="ARBA" id="ARBA00007992"/>
    </source>
</evidence>
<name>A0A395HQJ0_ASPHC</name>
<dbReference type="STRING" id="1450537.A0A395HQJ0"/>
<protein>
    <submittedName>
        <fullName evidence="6">Putative monooxygenase</fullName>
    </submittedName>
</protein>
<evidence type="ECO:0000313" key="6">
    <source>
        <dbReference type="EMBL" id="RAL10212.1"/>
    </source>
</evidence>
<keyword evidence="3" id="KW-0274">FAD</keyword>
<dbReference type="PANTHER" id="PTHR47356:SF2">
    <property type="entry name" value="FAD-BINDING DOMAIN-CONTAINING PROTEIN-RELATED"/>
    <property type="match status" value="1"/>
</dbReference>
<evidence type="ECO:0000256" key="2">
    <source>
        <dbReference type="ARBA" id="ARBA00022630"/>
    </source>
</evidence>
<dbReference type="Gene3D" id="3.50.50.60">
    <property type="entry name" value="FAD/NAD(P)-binding domain"/>
    <property type="match status" value="1"/>
</dbReference>
<dbReference type="AlphaFoldDB" id="A0A395HQJ0"/>
<reference evidence="6 7" key="1">
    <citation type="submission" date="2018-02" db="EMBL/GenBank/DDBJ databases">
        <title>The genomes of Aspergillus section Nigri reveals drivers in fungal speciation.</title>
        <authorList>
            <consortium name="DOE Joint Genome Institute"/>
            <person name="Vesth T.C."/>
            <person name="Nybo J."/>
            <person name="Theobald S."/>
            <person name="Brandl J."/>
            <person name="Frisvad J.C."/>
            <person name="Nielsen K.F."/>
            <person name="Lyhne E.K."/>
            <person name="Kogle M.E."/>
            <person name="Kuo A."/>
            <person name="Riley R."/>
            <person name="Clum A."/>
            <person name="Nolan M."/>
            <person name="Lipzen A."/>
            <person name="Salamov A."/>
            <person name="Henrissat B."/>
            <person name="Wiebenga A."/>
            <person name="De vries R.P."/>
            <person name="Grigoriev I.V."/>
            <person name="Mortensen U.H."/>
            <person name="Andersen M.R."/>
            <person name="Baker S.E."/>
        </authorList>
    </citation>
    <scope>NUCLEOTIDE SEQUENCE [LARGE SCALE GENOMIC DNA]</scope>
    <source>
        <strain evidence="6 7">CBS 101889</strain>
    </source>
</reference>
<comment type="similarity">
    <text evidence="1">Belongs to the paxM FAD-dependent monooxygenase family.</text>
</comment>
<evidence type="ECO:0000259" key="5">
    <source>
        <dbReference type="Pfam" id="PF01494"/>
    </source>
</evidence>
<dbReference type="Pfam" id="PF01494">
    <property type="entry name" value="FAD_binding_3"/>
    <property type="match status" value="1"/>
</dbReference>
<dbReference type="RefSeq" id="XP_025549366.1">
    <property type="nucleotide sequence ID" value="XM_025700085.1"/>
</dbReference>
<dbReference type="OrthoDB" id="10029326at2759"/>
<organism evidence="6 7">
    <name type="scientific">Aspergillus homomorphus (strain CBS 101889)</name>
    <dbReference type="NCBI Taxonomy" id="1450537"/>
    <lineage>
        <taxon>Eukaryota</taxon>
        <taxon>Fungi</taxon>
        <taxon>Dikarya</taxon>
        <taxon>Ascomycota</taxon>
        <taxon>Pezizomycotina</taxon>
        <taxon>Eurotiomycetes</taxon>
        <taxon>Eurotiomycetidae</taxon>
        <taxon>Eurotiales</taxon>
        <taxon>Aspergillaceae</taxon>
        <taxon>Aspergillus</taxon>
        <taxon>Aspergillus subgen. Circumdati</taxon>
    </lineage>
</organism>
<dbReference type="InterPro" id="IPR050562">
    <property type="entry name" value="FAD_mOase_fung"/>
</dbReference>
<gene>
    <name evidence="6" type="ORF">BO97DRAFT_471902</name>
</gene>
<dbReference type="InterPro" id="IPR002938">
    <property type="entry name" value="FAD-bd"/>
</dbReference>
<sequence length="458" mass="50658">MPPKNLRPCKVLISGGGISGLTLALSLEKHGIDYLLLEAYPDLAPQRGGGIAMMPNGERILDQLGCYEDLRRRAGSVVNRSYLRGPDGTVLATVENLDKQLTERHGYPAMWVDRQVLLQTLHDHITDRSKLLPNKRITRVKHLDDGVQVTTTDGTCYTGDILVGADGAHSTVRKAIVARAADLGLGPEYFEEEHIPSTYDCIFGLSPYNPALTIANEPGTLQFILGDHHSYVLGTSGPANRTWWFLVTNRARTDHGAAIPRYDDAAKEHVLRAHQDDRIAPTVRLADLCVGGQVKTVYTPLREWVYTKWHLGRLGVIGDAAHKMTTVIAQGGNQAIESAAALTNSLVKVLGNGGSGRLSEMEIDALLEEVQVLRVPRARKMMEASHKKQMADAMEAPELRHFSMNVFPKVMSTGIFRAWQVYFGEAVSLRALPVPYRKRVVLFDDEKVEKMERSLAKL</sequence>
<feature type="domain" description="FAD-binding" evidence="5">
    <location>
        <begin position="9"/>
        <end position="360"/>
    </location>
</feature>
<dbReference type="GeneID" id="37204374"/>
<dbReference type="InterPro" id="IPR036188">
    <property type="entry name" value="FAD/NAD-bd_sf"/>
</dbReference>
<dbReference type="GO" id="GO:0004497">
    <property type="term" value="F:monooxygenase activity"/>
    <property type="evidence" value="ECO:0007669"/>
    <property type="project" value="UniProtKB-KW"/>
</dbReference>
<keyword evidence="6" id="KW-0503">Monooxygenase</keyword>